<evidence type="ECO:0000313" key="3">
    <source>
        <dbReference type="Proteomes" id="UP000829196"/>
    </source>
</evidence>
<name>A0A8T3BP17_DENNO</name>
<accession>A0A8T3BP17</accession>
<feature type="domain" description="Ubiquitin-like" evidence="1">
    <location>
        <begin position="62"/>
        <end position="130"/>
    </location>
</feature>
<dbReference type="InterPro" id="IPR029071">
    <property type="entry name" value="Ubiquitin-like_domsf"/>
</dbReference>
<dbReference type="Proteomes" id="UP000829196">
    <property type="component" value="Unassembled WGS sequence"/>
</dbReference>
<keyword evidence="3" id="KW-1185">Reference proteome</keyword>
<comment type="caution">
    <text evidence="2">The sequence shown here is derived from an EMBL/GenBank/DDBJ whole genome shotgun (WGS) entry which is preliminary data.</text>
</comment>
<dbReference type="Gene3D" id="3.10.20.90">
    <property type="entry name" value="Phosphatidylinositol 3-kinase Catalytic Subunit, Chain A, domain 1"/>
    <property type="match status" value="1"/>
</dbReference>
<dbReference type="PROSITE" id="PS50053">
    <property type="entry name" value="UBIQUITIN_2"/>
    <property type="match status" value="1"/>
</dbReference>
<dbReference type="InterPro" id="IPR000626">
    <property type="entry name" value="Ubiquitin-like_dom"/>
</dbReference>
<protein>
    <recommendedName>
        <fullName evidence="1">Ubiquitin-like domain-containing protein</fullName>
    </recommendedName>
</protein>
<reference evidence="2" key="1">
    <citation type="journal article" date="2022" name="Front. Genet.">
        <title>Chromosome-Scale Assembly of the Dendrobium nobile Genome Provides Insights Into the Molecular Mechanism of the Biosynthesis of the Medicinal Active Ingredient of Dendrobium.</title>
        <authorList>
            <person name="Xu Q."/>
            <person name="Niu S.-C."/>
            <person name="Li K.-L."/>
            <person name="Zheng P.-J."/>
            <person name="Zhang X.-J."/>
            <person name="Jia Y."/>
            <person name="Liu Y."/>
            <person name="Niu Y.-X."/>
            <person name="Yu L.-H."/>
            <person name="Chen D.-F."/>
            <person name="Zhang G.-Q."/>
        </authorList>
    </citation>
    <scope>NUCLEOTIDE SEQUENCE</scope>
    <source>
        <tissue evidence="2">Leaf</tissue>
    </source>
</reference>
<organism evidence="2 3">
    <name type="scientific">Dendrobium nobile</name>
    <name type="common">Orchid</name>
    <dbReference type="NCBI Taxonomy" id="94219"/>
    <lineage>
        <taxon>Eukaryota</taxon>
        <taxon>Viridiplantae</taxon>
        <taxon>Streptophyta</taxon>
        <taxon>Embryophyta</taxon>
        <taxon>Tracheophyta</taxon>
        <taxon>Spermatophyta</taxon>
        <taxon>Magnoliopsida</taxon>
        <taxon>Liliopsida</taxon>
        <taxon>Asparagales</taxon>
        <taxon>Orchidaceae</taxon>
        <taxon>Epidendroideae</taxon>
        <taxon>Malaxideae</taxon>
        <taxon>Dendrobiinae</taxon>
        <taxon>Dendrobium</taxon>
    </lineage>
</organism>
<dbReference type="PANTHER" id="PTHR47376">
    <property type="entry name" value="OS02G0597700 PROTEIN"/>
    <property type="match status" value="1"/>
</dbReference>
<evidence type="ECO:0000313" key="2">
    <source>
        <dbReference type="EMBL" id="KAI0518912.1"/>
    </source>
</evidence>
<gene>
    <name evidence="2" type="ORF">KFK09_006349</name>
</gene>
<evidence type="ECO:0000259" key="1">
    <source>
        <dbReference type="PROSITE" id="PS50053"/>
    </source>
</evidence>
<dbReference type="OrthoDB" id="428577at2759"/>
<dbReference type="AlphaFoldDB" id="A0A8T3BP17"/>
<dbReference type="Pfam" id="PF00240">
    <property type="entry name" value="ubiquitin"/>
    <property type="match status" value="1"/>
</dbReference>
<dbReference type="EMBL" id="JAGYWB010000006">
    <property type="protein sequence ID" value="KAI0518912.1"/>
    <property type="molecule type" value="Genomic_DNA"/>
</dbReference>
<proteinExistence type="predicted"/>
<dbReference type="SMR" id="A0A8T3BP17"/>
<sequence length="162" mass="17410">MVKLRSKKLFKTSSKVGICGGGGDGGGGGGNCRREIEWELRPGGLLVQKREAIGADESKGMINVRVSTGLRWLHISISATATFGELKVMVAMETGLEPKEQRLLFKGKEKEDGDHLHMVGVKEGDKVLLLEDPAIKERKLRSIGVAMKAMEIKGSCPAAIPA</sequence>
<dbReference type="SUPFAM" id="SSF54236">
    <property type="entry name" value="Ubiquitin-like"/>
    <property type="match status" value="1"/>
</dbReference>